<proteinExistence type="predicted"/>
<evidence type="ECO:0000313" key="1">
    <source>
        <dbReference type="EMBL" id="GAA1939775.1"/>
    </source>
</evidence>
<dbReference type="RefSeq" id="WP_344412600.1">
    <property type="nucleotide sequence ID" value="NZ_BAAANN010000001.1"/>
</dbReference>
<accession>A0ABN2Q2Y7</accession>
<sequence length="87" mass="9629">MTARAGTLPDIAQVRDLLSDPKIFPELTGDDVEFVLDSLGLVWFLHLLELRHEIAADPVAEYFTGPTSAARIAEGLAQDHRGDRDDR</sequence>
<gene>
    <name evidence="1" type="ORF">GCM10009754_03640</name>
</gene>
<name>A0ABN2Q2Y7_9PSEU</name>
<protein>
    <recommendedName>
        <fullName evidence="3">Carrier domain-containing protein</fullName>
    </recommendedName>
</protein>
<dbReference type="Proteomes" id="UP001501116">
    <property type="component" value="Unassembled WGS sequence"/>
</dbReference>
<reference evidence="1 2" key="1">
    <citation type="journal article" date="2019" name="Int. J. Syst. Evol. Microbiol.">
        <title>The Global Catalogue of Microorganisms (GCM) 10K type strain sequencing project: providing services to taxonomists for standard genome sequencing and annotation.</title>
        <authorList>
            <consortium name="The Broad Institute Genomics Platform"/>
            <consortium name="The Broad Institute Genome Sequencing Center for Infectious Disease"/>
            <person name="Wu L."/>
            <person name="Ma J."/>
        </authorList>
    </citation>
    <scope>NUCLEOTIDE SEQUENCE [LARGE SCALE GENOMIC DNA]</scope>
    <source>
        <strain evidence="1 2">JCM 14545</strain>
    </source>
</reference>
<comment type="caution">
    <text evidence="1">The sequence shown here is derived from an EMBL/GenBank/DDBJ whole genome shotgun (WGS) entry which is preliminary data.</text>
</comment>
<evidence type="ECO:0008006" key="3">
    <source>
        <dbReference type="Google" id="ProtNLM"/>
    </source>
</evidence>
<evidence type="ECO:0000313" key="2">
    <source>
        <dbReference type="Proteomes" id="UP001501116"/>
    </source>
</evidence>
<dbReference type="EMBL" id="BAAANN010000001">
    <property type="protein sequence ID" value="GAA1939775.1"/>
    <property type="molecule type" value="Genomic_DNA"/>
</dbReference>
<organism evidence="1 2">
    <name type="scientific">Amycolatopsis minnesotensis</name>
    <dbReference type="NCBI Taxonomy" id="337894"/>
    <lineage>
        <taxon>Bacteria</taxon>
        <taxon>Bacillati</taxon>
        <taxon>Actinomycetota</taxon>
        <taxon>Actinomycetes</taxon>
        <taxon>Pseudonocardiales</taxon>
        <taxon>Pseudonocardiaceae</taxon>
        <taxon>Amycolatopsis</taxon>
    </lineage>
</organism>
<keyword evidence="2" id="KW-1185">Reference proteome</keyword>